<organism evidence="2 3">
    <name type="scientific">Nocardia terpenica</name>
    <dbReference type="NCBI Taxonomy" id="455432"/>
    <lineage>
        <taxon>Bacteria</taxon>
        <taxon>Bacillati</taxon>
        <taxon>Actinomycetota</taxon>
        <taxon>Actinomycetes</taxon>
        <taxon>Mycobacteriales</taxon>
        <taxon>Nocardiaceae</taxon>
        <taxon>Nocardia</taxon>
    </lineage>
</organism>
<dbReference type="Gene3D" id="3.60.10.10">
    <property type="entry name" value="Endonuclease/exonuclease/phosphatase"/>
    <property type="match status" value="1"/>
</dbReference>
<proteinExistence type="predicted"/>
<comment type="caution">
    <text evidence="2">The sequence shown here is derived from an EMBL/GenBank/DDBJ whole genome shotgun (WGS) entry which is preliminary data.</text>
</comment>
<dbReference type="EMBL" id="LWGR01000015">
    <property type="protein sequence ID" value="KZM70435.1"/>
    <property type="molecule type" value="Genomic_DNA"/>
</dbReference>
<dbReference type="AlphaFoldDB" id="A0A164JIH8"/>
<feature type="domain" description="Endonuclease/exonuclease/phosphatase" evidence="1">
    <location>
        <begin position="23"/>
        <end position="308"/>
    </location>
</feature>
<dbReference type="InterPro" id="IPR005135">
    <property type="entry name" value="Endo/exonuclease/phosphatase"/>
</dbReference>
<dbReference type="Proteomes" id="UP000076512">
    <property type="component" value="Unassembled WGS sequence"/>
</dbReference>
<protein>
    <recommendedName>
        <fullName evidence="1">Endonuclease/exonuclease/phosphatase domain-containing protein</fullName>
    </recommendedName>
</protein>
<gene>
    <name evidence="2" type="ORF">AWN90_03910</name>
</gene>
<evidence type="ECO:0000259" key="1">
    <source>
        <dbReference type="Pfam" id="PF03372"/>
    </source>
</evidence>
<accession>A0A164JIH8</accession>
<reference evidence="2 3" key="1">
    <citation type="submission" date="2016-04" db="EMBL/GenBank/DDBJ databases">
        <authorList>
            <person name="Evans L.H."/>
            <person name="Alamgir A."/>
            <person name="Owens N."/>
            <person name="Weber N.D."/>
            <person name="Virtaneva K."/>
            <person name="Barbian K."/>
            <person name="Babar A."/>
            <person name="Rosenke K."/>
        </authorList>
    </citation>
    <scope>NUCLEOTIDE SEQUENCE [LARGE SCALE GENOMIC DNA]</scope>
    <source>
        <strain evidence="2 3">IFM 0406</strain>
    </source>
</reference>
<evidence type="ECO:0000313" key="2">
    <source>
        <dbReference type="EMBL" id="KZM70435.1"/>
    </source>
</evidence>
<sequence length="324" mass="36222">MVIRMMSYNLCDYGKQQARRPLIHDVIRAAAPDVLAVQEIWADGTTRGLRARQLVRELADATGLCCQMPDGQVTMAVGSHTHHVAVLWRPGLDPVHWNSWNTPLWHAMGSVVLDIGDNTLVTHASFHATPFGRAQRTCEIEQVVATMTRPPGTPGGFIGADWNCVLADMRLLRVDPMAPTPYPEDERTRYIRYDHDPFLHPPDGSFTPPQWSAEFIHQCQWESRDHYLPHERQHRWWADRSAGEVLAAGLADTAVLVDHPWTATTGHGPHDPYPPRRLDAIRVTRDLAPAVCGFEVIGSPTALDASDHLPVIATYLPSGSRTRR</sequence>
<dbReference type="SUPFAM" id="SSF56219">
    <property type="entry name" value="DNase I-like"/>
    <property type="match status" value="1"/>
</dbReference>
<evidence type="ECO:0000313" key="3">
    <source>
        <dbReference type="Proteomes" id="UP000076512"/>
    </source>
</evidence>
<dbReference type="InterPro" id="IPR036691">
    <property type="entry name" value="Endo/exonu/phosph_ase_sf"/>
</dbReference>
<dbReference type="STRING" id="455432.AWN90_03910"/>
<name>A0A164JIH8_9NOCA</name>
<dbReference type="Pfam" id="PF03372">
    <property type="entry name" value="Exo_endo_phos"/>
    <property type="match status" value="1"/>
</dbReference>
<keyword evidence="3" id="KW-1185">Reference proteome</keyword>